<feature type="region of interest" description="Disordered" evidence="1">
    <location>
        <begin position="1"/>
        <end position="104"/>
    </location>
</feature>
<feature type="compositionally biased region" description="Basic residues" evidence="1">
    <location>
        <begin position="1"/>
        <end position="12"/>
    </location>
</feature>
<feature type="compositionally biased region" description="Basic residues" evidence="1">
    <location>
        <begin position="57"/>
        <end position="67"/>
    </location>
</feature>
<dbReference type="PANTHER" id="PTHR35562">
    <property type="entry name" value="DNA ENDONUCLEASE SMRA-RELATED"/>
    <property type="match status" value="1"/>
</dbReference>
<evidence type="ECO:0000259" key="2">
    <source>
        <dbReference type="PROSITE" id="PS50828"/>
    </source>
</evidence>
<sequence>MARKPQTKKTGKVGKAGKAGKAQKADAGDAAWARLTADTRPLQSESRNRHIEANSKNKPKTKPKTKSKPLADTAPAPNGGRKSQPQSPAKRPPPPLQDALPPKTRRRLARGTITIDATLDLHGMTLVEAEAALSAFVARARARHQSWLLVITGKGRHSEGGRGEGKLRGALPDWLDRGALAGQVVEYA</sequence>
<name>A0A937HIJ9_9PROT</name>
<dbReference type="PANTHER" id="PTHR35562:SF2">
    <property type="entry name" value="DNA ENDONUCLEASE SMRA-RELATED"/>
    <property type="match status" value="1"/>
</dbReference>
<dbReference type="SMART" id="SM00463">
    <property type="entry name" value="SMR"/>
    <property type="match status" value="1"/>
</dbReference>
<dbReference type="InterPro" id="IPR036063">
    <property type="entry name" value="Smr_dom_sf"/>
</dbReference>
<dbReference type="Gene3D" id="3.30.1370.110">
    <property type="match status" value="1"/>
</dbReference>
<evidence type="ECO:0000313" key="3">
    <source>
        <dbReference type="EMBL" id="MBL6762112.1"/>
    </source>
</evidence>
<comment type="caution">
    <text evidence="3">The sequence shown here is derived from an EMBL/GenBank/DDBJ whole genome shotgun (WGS) entry which is preliminary data.</text>
</comment>
<reference evidence="3" key="1">
    <citation type="submission" date="2020-10" db="EMBL/GenBank/DDBJ databases">
        <title>Microbiome of the Black Sea water column analyzed by genome centric metagenomics.</title>
        <authorList>
            <person name="Cabello-Yeves P.J."/>
            <person name="Callieri C."/>
            <person name="Picazo A."/>
            <person name="Mehrshad M."/>
            <person name="Haro-Moreno J.M."/>
            <person name="Roda-Garcia J."/>
            <person name="Dzembekova N."/>
            <person name="Slabakova V."/>
            <person name="Slabakova N."/>
            <person name="Moncheva S."/>
            <person name="Rodriguez-Valera F."/>
        </authorList>
    </citation>
    <scope>NUCLEOTIDE SEQUENCE</scope>
    <source>
        <strain evidence="3">BS307-5m-G5</strain>
    </source>
</reference>
<organism evidence="3 4">
    <name type="scientific">PS1 clade bacterium</name>
    <dbReference type="NCBI Taxonomy" id="2175152"/>
    <lineage>
        <taxon>Bacteria</taxon>
        <taxon>Pseudomonadati</taxon>
        <taxon>Pseudomonadota</taxon>
        <taxon>Alphaproteobacteria</taxon>
        <taxon>PS1 clade</taxon>
    </lineage>
</organism>
<feature type="domain" description="Smr" evidence="2">
    <location>
        <begin position="119"/>
        <end position="188"/>
    </location>
</feature>
<dbReference type="AlphaFoldDB" id="A0A937HIJ9"/>
<evidence type="ECO:0000256" key="1">
    <source>
        <dbReference type="SAM" id="MobiDB-lite"/>
    </source>
</evidence>
<dbReference type="SUPFAM" id="SSF160443">
    <property type="entry name" value="SMR domain-like"/>
    <property type="match status" value="1"/>
</dbReference>
<feature type="non-terminal residue" evidence="3">
    <location>
        <position position="188"/>
    </location>
</feature>
<dbReference type="EMBL" id="JADHOK010000072">
    <property type="protein sequence ID" value="MBL6762112.1"/>
    <property type="molecule type" value="Genomic_DNA"/>
</dbReference>
<dbReference type="InterPro" id="IPR002625">
    <property type="entry name" value="Smr_dom"/>
</dbReference>
<dbReference type="Pfam" id="PF01713">
    <property type="entry name" value="Smr"/>
    <property type="match status" value="1"/>
</dbReference>
<accession>A0A937HIJ9</accession>
<dbReference type="PROSITE" id="PS50828">
    <property type="entry name" value="SMR"/>
    <property type="match status" value="1"/>
</dbReference>
<protein>
    <submittedName>
        <fullName evidence="3">Smr/MutS family protein</fullName>
    </submittedName>
</protein>
<proteinExistence type="predicted"/>
<dbReference type="Proteomes" id="UP000785783">
    <property type="component" value="Unassembled WGS sequence"/>
</dbReference>
<evidence type="ECO:0000313" key="4">
    <source>
        <dbReference type="Proteomes" id="UP000785783"/>
    </source>
</evidence>
<gene>
    <name evidence="3" type="ORF">ISQ19_05380</name>
</gene>
<feature type="compositionally biased region" description="Basic and acidic residues" evidence="1">
    <location>
        <begin position="46"/>
        <end position="55"/>
    </location>
</feature>